<name>A0A9P8T4L5_9ASCO</name>
<organism evidence="7 8">
    <name type="scientific">Ogataea philodendri</name>
    <dbReference type="NCBI Taxonomy" id="1378263"/>
    <lineage>
        <taxon>Eukaryota</taxon>
        <taxon>Fungi</taxon>
        <taxon>Dikarya</taxon>
        <taxon>Ascomycota</taxon>
        <taxon>Saccharomycotina</taxon>
        <taxon>Pichiomycetes</taxon>
        <taxon>Pichiales</taxon>
        <taxon>Pichiaceae</taxon>
        <taxon>Ogataea</taxon>
    </lineage>
</organism>
<dbReference type="RefSeq" id="XP_046061282.1">
    <property type="nucleotide sequence ID" value="XM_046205326.1"/>
</dbReference>
<reference evidence="7" key="1">
    <citation type="journal article" date="2021" name="Open Biol.">
        <title>Shared evolutionary footprints suggest mitochondrial oxidative damage underlies multiple complex I losses in fungi.</title>
        <authorList>
            <person name="Schikora-Tamarit M.A."/>
            <person name="Marcet-Houben M."/>
            <person name="Nosek J."/>
            <person name="Gabaldon T."/>
        </authorList>
    </citation>
    <scope>NUCLEOTIDE SEQUENCE</scope>
    <source>
        <strain evidence="7">CBS6075</strain>
    </source>
</reference>
<dbReference type="Pfam" id="PF00892">
    <property type="entry name" value="EamA"/>
    <property type="match status" value="1"/>
</dbReference>
<keyword evidence="4 5" id="KW-0472">Membrane</keyword>
<keyword evidence="2 5" id="KW-0812">Transmembrane</keyword>
<keyword evidence="8" id="KW-1185">Reference proteome</keyword>
<reference evidence="7" key="2">
    <citation type="submission" date="2021-01" db="EMBL/GenBank/DDBJ databases">
        <authorList>
            <person name="Schikora-Tamarit M.A."/>
        </authorList>
    </citation>
    <scope>NUCLEOTIDE SEQUENCE</scope>
    <source>
        <strain evidence="7">CBS6075</strain>
    </source>
</reference>
<feature type="transmembrane region" description="Helical" evidence="5">
    <location>
        <begin position="139"/>
        <end position="159"/>
    </location>
</feature>
<evidence type="ECO:0000256" key="4">
    <source>
        <dbReference type="ARBA" id="ARBA00023136"/>
    </source>
</evidence>
<dbReference type="OrthoDB" id="306876at2759"/>
<feature type="transmembrane region" description="Helical" evidence="5">
    <location>
        <begin position="222"/>
        <end position="241"/>
    </location>
</feature>
<comment type="caution">
    <text evidence="7">The sequence shown here is derived from an EMBL/GenBank/DDBJ whole genome shotgun (WGS) entry which is preliminary data.</text>
</comment>
<feature type="domain" description="EamA" evidence="6">
    <location>
        <begin position="106"/>
        <end position="239"/>
    </location>
</feature>
<dbReference type="SUPFAM" id="SSF103481">
    <property type="entry name" value="Multidrug resistance efflux transporter EmrE"/>
    <property type="match status" value="2"/>
</dbReference>
<accession>A0A9P8T4L5</accession>
<evidence type="ECO:0000313" key="8">
    <source>
        <dbReference type="Proteomes" id="UP000769157"/>
    </source>
</evidence>
<evidence type="ECO:0000256" key="1">
    <source>
        <dbReference type="ARBA" id="ARBA00004141"/>
    </source>
</evidence>
<dbReference type="GeneID" id="70236232"/>
<dbReference type="EMBL" id="JAEUBE010000295">
    <property type="protein sequence ID" value="KAH3666078.1"/>
    <property type="molecule type" value="Genomic_DNA"/>
</dbReference>
<dbReference type="PANTHER" id="PTHR22911">
    <property type="entry name" value="ACYL-MALONYL CONDENSING ENZYME-RELATED"/>
    <property type="match status" value="1"/>
</dbReference>
<gene>
    <name evidence="7" type="ORF">OGAPHI_004267</name>
</gene>
<dbReference type="InterPro" id="IPR000620">
    <property type="entry name" value="EamA_dom"/>
</dbReference>
<evidence type="ECO:0000256" key="2">
    <source>
        <dbReference type="ARBA" id="ARBA00022692"/>
    </source>
</evidence>
<evidence type="ECO:0000313" key="7">
    <source>
        <dbReference type="EMBL" id="KAH3666078.1"/>
    </source>
</evidence>
<dbReference type="InterPro" id="IPR037185">
    <property type="entry name" value="EmrE-like"/>
</dbReference>
<comment type="subcellular location">
    <subcellularLocation>
        <location evidence="1">Membrane</location>
        <topology evidence="1">Multi-pass membrane protein</topology>
    </subcellularLocation>
</comment>
<dbReference type="AlphaFoldDB" id="A0A9P8T4L5"/>
<dbReference type="GO" id="GO:0016020">
    <property type="term" value="C:membrane"/>
    <property type="evidence" value="ECO:0007669"/>
    <property type="project" value="UniProtKB-SubCell"/>
</dbReference>
<evidence type="ECO:0000256" key="3">
    <source>
        <dbReference type="ARBA" id="ARBA00022989"/>
    </source>
</evidence>
<evidence type="ECO:0000259" key="6">
    <source>
        <dbReference type="Pfam" id="PF00892"/>
    </source>
</evidence>
<sequence length="272" mass="29675">MVMRGVGGFFGVAGQYFALMYLTVSDTVVITFLGPTISSWMAYLFLKERYTRLEAVCGMVALLGVVLVAKPTFIFGDPNHASSTPKSSSGGNRSLESLSPGLRLLGTCEALVSCFGTGLSTCAMRVIGFNAHPVITVSFFSLVTFIFSLTGVIVLRLPLQMPHTLMQWGLLTTVGIAGFVMQYLSTMGLQREKASRAMTMSYTQLIYTTILEYLIFHHLPSFLSLLGSAIIMGSVLVVIVYKTEEEPVPEIDDTELTIYEDSHSLISSDSDK</sequence>
<feature type="transmembrane region" description="Helical" evidence="5">
    <location>
        <begin position="53"/>
        <end position="75"/>
    </location>
</feature>
<keyword evidence="3 5" id="KW-1133">Transmembrane helix</keyword>
<dbReference type="Proteomes" id="UP000769157">
    <property type="component" value="Unassembled WGS sequence"/>
</dbReference>
<dbReference type="PANTHER" id="PTHR22911:SF6">
    <property type="entry name" value="SOLUTE CARRIER FAMILY 35 MEMBER G1"/>
    <property type="match status" value="1"/>
</dbReference>
<feature type="transmembrane region" description="Helical" evidence="5">
    <location>
        <begin position="165"/>
        <end position="185"/>
    </location>
</feature>
<evidence type="ECO:0000256" key="5">
    <source>
        <dbReference type="SAM" id="Phobius"/>
    </source>
</evidence>
<feature type="transmembrane region" description="Helical" evidence="5">
    <location>
        <begin position="20"/>
        <end position="46"/>
    </location>
</feature>
<protein>
    <recommendedName>
        <fullName evidence="6">EamA domain-containing protein</fullName>
    </recommendedName>
</protein>
<proteinExistence type="predicted"/>